<reference evidence="10" key="1">
    <citation type="journal article" date="2019" name="Int. J. Syst. Evol. Microbiol.">
        <title>The Global Catalogue of Microorganisms (GCM) 10K type strain sequencing project: providing services to taxonomists for standard genome sequencing and annotation.</title>
        <authorList>
            <consortium name="The Broad Institute Genomics Platform"/>
            <consortium name="The Broad Institute Genome Sequencing Center for Infectious Disease"/>
            <person name="Wu L."/>
            <person name="Ma J."/>
        </authorList>
    </citation>
    <scope>NUCLEOTIDE SEQUENCE [LARGE SCALE GENOMIC DNA]</scope>
    <source>
        <strain evidence="10">JCM 9371</strain>
    </source>
</reference>
<dbReference type="Pfam" id="PF13602">
    <property type="entry name" value="ADH_zinc_N_2"/>
    <property type="match status" value="1"/>
</dbReference>
<dbReference type="CDD" id="cd05195">
    <property type="entry name" value="enoyl_red"/>
    <property type="match status" value="1"/>
</dbReference>
<organism evidence="9 10">
    <name type="scientific">Actinomadura fibrosa</name>
    <dbReference type="NCBI Taxonomy" id="111802"/>
    <lineage>
        <taxon>Bacteria</taxon>
        <taxon>Bacillati</taxon>
        <taxon>Actinomycetota</taxon>
        <taxon>Actinomycetes</taxon>
        <taxon>Streptosporangiales</taxon>
        <taxon>Thermomonosporaceae</taxon>
        <taxon>Actinomadura</taxon>
    </lineage>
</organism>
<feature type="region of interest" description="Disordered" evidence="6">
    <location>
        <begin position="462"/>
        <end position="484"/>
    </location>
</feature>
<dbReference type="SUPFAM" id="SSF53901">
    <property type="entry name" value="Thiolase-like"/>
    <property type="match status" value="1"/>
</dbReference>
<keyword evidence="2" id="KW-0596">Phosphopantetheine</keyword>
<dbReference type="Gene3D" id="3.90.180.10">
    <property type="entry name" value="Medium-chain alcohol dehydrogenases, catalytic domain"/>
    <property type="match status" value="1"/>
</dbReference>
<evidence type="ECO:0000256" key="6">
    <source>
        <dbReference type="SAM" id="MobiDB-lite"/>
    </source>
</evidence>
<dbReference type="InterPro" id="IPR032821">
    <property type="entry name" value="PKS_assoc"/>
</dbReference>
<dbReference type="InterPro" id="IPR014031">
    <property type="entry name" value="Ketoacyl_synth_C"/>
</dbReference>
<dbReference type="PROSITE" id="PS50075">
    <property type="entry name" value="CARRIER"/>
    <property type="match status" value="1"/>
</dbReference>
<dbReference type="InterPro" id="IPR020843">
    <property type="entry name" value="ER"/>
</dbReference>
<keyword evidence="4" id="KW-0808">Transferase</keyword>
<dbReference type="Proteomes" id="UP001597063">
    <property type="component" value="Unassembled WGS sequence"/>
</dbReference>
<dbReference type="Pfam" id="PF16197">
    <property type="entry name" value="KAsynt_C_assoc"/>
    <property type="match status" value="1"/>
</dbReference>
<sequence length="1274" mass="133529">MDTAPDRVVEALRAALLENERLRDRNRRLAGAAHEPVAIIGMGCRFPGGVESPDDLWELVAAGRDAITEFPTDRGWDLDALYHPDPDHPGTSYTRHGGFLHNAADFDAAFFGISPREALATDPQQRQLLEVTWETLENAGIAPTELRGTPTGVFTGIMYGDYATRLASAQSEVEGFLGSGSAASIASGRVAYTFGLEGPALTIDTACSSSLVAVHLAVRALRDGDCDLALAGGATVLATPTVFVEFSRQRGLAPDGRCKPFAAAADGTGWSEGVGLLLLERLADARSHGHRVLAVVRGGAINQDGASGRLSAPSGPAQQNVIRRALADARLTADQIDAVEAHGTGTSLGDPVEAHALLAAYGRDHTAERPLYLGSVKSNLGHTQAGAGVAGVMKTVLAMRRGLLPQSLHIDRPSPHIDWAGGHLRLLTEAVRWPDAGRPRRAAVSSFGISGTNAHLILEQAEPEPGAEPGPGTGPPRPDPVALPLSASTVGALRSQARRLRDDLGRRPELGLAEVAYTLTVGRARLRHRSVVVGTDRAEVLRGLETVGTVTGTAEPAPKIAFVFPAGAEVWSGMGMRLFEAFPAFAQRLRECAAALRPITGWSLIDVLAGAPDAPAIDRPDAARAARFAVMVSLAHLWRSAGVEPEAVLGAGDGEVAAACADGALGLDDGVKALTAGDERTSDPAALERSVRELAEAGYTVFVQVGPDAIHADMIRGVVDGNGRLAIGSLSRTDDGPQRFLTSAAELYVRGVAVAWDALRSGPVPRRVVLPTYPFARERYWPGGPAASWRLVHTGEGTLGPEPYTPVRELADGQVRLRLHAGGLSFRDVVVGLGLVDDPRPPGGEGAGVVEAVAADVTGLAPGDRVTGMLADGIGPVVVTDHRLLSRIPDSWSYAEAAGVPIAFITAYYALVDLAGLTAGQRVLIHAATGGVGMAALQLARHLGAEVYATAGEPKWDRLRELGVPADHIASSRSDEFADAILRGTDGAGVDVVVNCLAGPLVDASLRVLPCGGHFVELGKTDVRDPGAVAAEHPGVTYRSFDLLDPGLDRVHGILTELHDLFAAGAVEPLPVTAFDARQASEALRHLSLARHTGKVVLLMTGPRPGPARPREPRVGGPERIGDPLELVRRHVAEALGYPAPELVEPDRAFAELGLESLTAVELRNRLSAAIGQRLPATLVFDHPTPAALAGHLRARLAPADGTALRTHLDALEAAVTGIDVSRPECRTVEERLKAILRRLTGDGTAGRAADLGNADLTSATDEEIFAEIDNGTG</sequence>
<dbReference type="Pfam" id="PF00109">
    <property type="entry name" value="ketoacyl-synt"/>
    <property type="match status" value="1"/>
</dbReference>
<dbReference type="PANTHER" id="PTHR43775:SF51">
    <property type="entry name" value="INACTIVE PHENOLPHTHIOCEROL SYNTHESIS POLYKETIDE SYNTHASE TYPE I PKS1-RELATED"/>
    <property type="match status" value="1"/>
</dbReference>
<dbReference type="Gene3D" id="3.40.366.10">
    <property type="entry name" value="Malonyl-Coenzyme A Acyl Carrier Protein, domain 2"/>
    <property type="match status" value="2"/>
</dbReference>
<dbReference type="InterPro" id="IPR014030">
    <property type="entry name" value="Ketoacyl_synth_N"/>
</dbReference>
<keyword evidence="10" id="KW-1185">Reference proteome</keyword>
<dbReference type="SUPFAM" id="SSF47336">
    <property type="entry name" value="ACP-like"/>
    <property type="match status" value="1"/>
</dbReference>
<comment type="caution">
    <text evidence="9">The sequence shown here is derived from an EMBL/GenBank/DDBJ whole genome shotgun (WGS) entry which is preliminary data.</text>
</comment>
<evidence type="ECO:0000313" key="10">
    <source>
        <dbReference type="Proteomes" id="UP001597063"/>
    </source>
</evidence>
<comment type="cofactor">
    <cofactor evidence="1">
        <name>pantetheine 4'-phosphate</name>
        <dbReference type="ChEBI" id="CHEBI:47942"/>
    </cofactor>
</comment>
<evidence type="ECO:0000259" key="8">
    <source>
        <dbReference type="PROSITE" id="PS52004"/>
    </source>
</evidence>
<dbReference type="SMART" id="SM01294">
    <property type="entry name" value="PKS_PP_betabranch"/>
    <property type="match status" value="1"/>
</dbReference>
<dbReference type="InterPro" id="IPR014043">
    <property type="entry name" value="Acyl_transferase_dom"/>
</dbReference>
<dbReference type="InterPro" id="IPR036736">
    <property type="entry name" value="ACP-like_sf"/>
</dbReference>
<evidence type="ECO:0000256" key="4">
    <source>
        <dbReference type="ARBA" id="ARBA00022679"/>
    </source>
</evidence>
<dbReference type="SMART" id="SM00829">
    <property type="entry name" value="PKS_ER"/>
    <property type="match status" value="1"/>
</dbReference>
<keyword evidence="3" id="KW-0597">Phosphoprotein</keyword>
<dbReference type="InterPro" id="IPR006162">
    <property type="entry name" value="Ppantetheine_attach_site"/>
</dbReference>
<evidence type="ECO:0000259" key="7">
    <source>
        <dbReference type="PROSITE" id="PS50075"/>
    </source>
</evidence>
<dbReference type="InterPro" id="IPR013154">
    <property type="entry name" value="ADH-like_N"/>
</dbReference>
<gene>
    <name evidence="9" type="ORF">ACFQZM_17420</name>
</gene>
<keyword evidence="5" id="KW-0511">Multifunctional enzyme</keyword>
<feature type="domain" description="Carrier" evidence="7">
    <location>
        <begin position="1122"/>
        <end position="1197"/>
    </location>
</feature>
<dbReference type="PROSITE" id="PS00012">
    <property type="entry name" value="PHOSPHOPANTETHEINE"/>
    <property type="match status" value="1"/>
</dbReference>
<dbReference type="Pfam" id="PF02801">
    <property type="entry name" value="Ketoacyl-synt_C"/>
    <property type="match status" value="1"/>
</dbReference>
<name>A0ABW2XIG1_9ACTN</name>
<feature type="domain" description="Ketosynthase family 3 (KS3)" evidence="8">
    <location>
        <begin position="34"/>
        <end position="460"/>
    </location>
</feature>
<evidence type="ECO:0000313" key="9">
    <source>
        <dbReference type="EMBL" id="MFD0686283.1"/>
    </source>
</evidence>
<dbReference type="SUPFAM" id="SSF51735">
    <property type="entry name" value="NAD(P)-binding Rossmann-fold domains"/>
    <property type="match status" value="1"/>
</dbReference>
<dbReference type="InterPro" id="IPR050091">
    <property type="entry name" value="PKS_NRPS_Biosynth_Enz"/>
</dbReference>
<dbReference type="SMART" id="SM00825">
    <property type="entry name" value="PKS_KS"/>
    <property type="match status" value="1"/>
</dbReference>
<dbReference type="InterPro" id="IPR016035">
    <property type="entry name" value="Acyl_Trfase/lysoPLipase"/>
</dbReference>
<dbReference type="Pfam" id="PF08240">
    <property type="entry name" value="ADH_N"/>
    <property type="match status" value="1"/>
</dbReference>
<dbReference type="Pfam" id="PF00698">
    <property type="entry name" value="Acyl_transf_1"/>
    <property type="match status" value="1"/>
</dbReference>
<dbReference type="InterPro" id="IPR020841">
    <property type="entry name" value="PKS_Beta-ketoAc_synthase_dom"/>
</dbReference>
<dbReference type="InterPro" id="IPR001227">
    <property type="entry name" value="Ac_transferase_dom_sf"/>
</dbReference>
<evidence type="ECO:0000256" key="5">
    <source>
        <dbReference type="ARBA" id="ARBA00023268"/>
    </source>
</evidence>
<dbReference type="SUPFAM" id="SSF50129">
    <property type="entry name" value="GroES-like"/>
    <property type="match status" value="1"/>
</dbReference>
<dbReference type="InterPro" id="IPR036291">
    <property type="entry name" value="NAD(P)-bd_dom_sf"/>
</dbReference>
<protein>
    <submittedName>
        <fullName evidence="9">Type I polyketide synthase</fullName>
    </submittedName>
</protein>
<feature type="compositionally biased region" description="Pro residues" evidence="6">
    <location>
        <begin position="466"/>
        <end position="481"/>
    </location>
</feature>
<dbReference type="PROSITE" id="PS52004">
    <property type="entry name" value="KS3_2"/>
    <property type="match status" value="1"/>
</dbReference>
<dbReference type="Pfam" id="PF00550">
    <property type="entry name" value="PP-binding"/>
    <property type="match status" value="1"/>
</dbReference>
<feature type="region of interest" description="Disordered" evidence="6">
    <location>
        <begin position="1101"/>
        <end position="1121"/>
    </location>
</feature>
<dbReference type="CDD" id="cd00833">
    <property type="entry name" value="PKS"/>
    <property type="match status" value="1"/>
</dbReference>
<dbReference type="SMART" id="SM00823">
    <property type="entry name" value="PKS_PP"/>
    <property type="match status" value="1"/>
</dbReference>
<accession>A0ABW2XIG1</accession>
<evidence type="ECO:0000256" key="3">
    <source>
        <dbReference type="ARBA" id="ARBA00022553"/>
    </source>
</evidence>
<dbReference type="PROSITE" id="PS00606">
    <property type="entry name" value="KS3_1"/>
    <property type="match status" value="1"/>
</dbReference>
<dbReference type="InterPro" id="IPR009081">
    <property type="entry name" value="PP-bd_ACP"/>
</dbReference>
<dbReference type="Gene3D" id="3.30.70.3290">
    <property type="match status" value="2"/>
</dbReference>
<proteinExistence type="predicted"/>
<dbReference type="InterPro" id="IPR020806">
    <property type="entry name" value="PKS_PP-bd"/>
</dbReference>
<dbReference type="Gene3D" id="3.40.47.10">
    <property type="match status" value="1"/>
</dbReference>
<dbReference type="Gene3D" id="1.10.1200.10">
    <property type="entry name" value="ACP-like"/>
    <property type="match status" value="1"/>
</dbReference>
<dbReference type="EMBL" id="JBHTGP010000009">
    <property type="protein sequence ID" value="MFD0686283.1"/>
    <property type="molecule type" value="Genomic_DNA"/>
</dbReference>
<dbReference type="InterPro" id="IPR018201">
    <property type="entry name" value="Ketoacyl_synth_AS"/>
</dbReference>
<dbReference type="InterPro" id="IPR011032">
    <property type="entry name" value="GroES-like_sf"/>
</dbReference>
<dbReference type="PANTHER" id="PTHR43775">
    <property type="entry name" value="FATTY ACID SYNTHASE"/>
    <property type="match status" value="1"/>
</dbReference>
<dbReference type="Pfam" id="PF08990">
    <property type="entry name" value="Docking"/>
    <property type="match status" value="1"/>
</dbReference>
<dbReference type="SMART" id="SM00827">
    <property type="entry name" value="PKS_AT"/>
    <property type="match status" value="1"/>
</dbReference>
<dbReference type="InterPro" id="IPR016039">
    <property type="entry name" value="Thiolase-like"/>
</dbReference>
<dbReference type="SUPFAM" id="SSF52151">
    <property type="entry name" value="FabD/lysophospholipase-like"/>
    <property type="match status" value="1"/>
</dbReference>
<evidence type="ECO:0000256" key="2">
    <source>
        <dbReference type="ARBA" id="ARBA00022450"/>
    </source>
</evidence>
<evidence type="ECO:0000256" key="1">
    <source>
        <dbReference type="ARBA" id="ARBA00001957"/>
    </source>
</evidence>
<dbReference type="InterPro" id="IPR015083">
    <property type="entry name" value="NorB/c/GfsB-D-like_docking"/>
</dbReference>